<dbReference type="Proteomes" id="UP001284601">
    <property type="component" value="Unassembled WGS sequence"/>
</dbReference>
<keyword evidence="1" id="KW-0813">Transport</keyword>
<keyword evidence="3 6" id="KW-0479">Metal-binding</keyword>
<evidence type="ECO:0000256" key="2">
    <source>
        <dbReference type="ARBA" id="ARBA00022617"/>
    </source>
</evidence>
<dbReference type="Pfam" id="PF13442">
    <property type="entry name" value="Cytochrome_CBB3"/>
    <property type="match status" value="1"/>
</dbReference>
<evidence type="ECO:0000313" key="9">
    <source>
        <dbReference type="Proteomes" id="UP001284601"/>
    </source>
</evidence>
<dbReference type="InterPro" id="IPR036909">
    <property type="entry name" value="Cyt_c-like_dom_sf"/>
</dbReference>
<evidence type="ECO:0000256" key="5">
    <source>
        <dbReference type="ARBA" id="ARBA00023004"/>
    </source>
</evidence>
<keyword evidence="9" id="KW-1185">Reference proteome</keyword>
<dbReference type="PROSITE" id="PS51007">
    <property type="entry name" value="CYTC"/>
    <property type="match status" value="2"/>
</dbReference>
<keyword evidence="2 6" id="KW-0349">Heme</keyword>
<dbReference type="Gene3D" id="1.10.760.10">
    <property type="entry name" value="Cytochrome c-like domain"/>
    <property type="match status" value="2"/>
</dbReference>
<keyword evidence="5 6" id="KW-0408">Iron</keyword>
<dbReference type="SUPFAM" id="SSF46626">
    <property type="entry name" value="Cytochrome c"/>
    <property type="match status" value="2"/>
</dbReference>
<comment type="caution">
    <text evidence="8">The sequence shown here is derived from an EMBL/GenBank/DDBJ whole genome shotgun (WGS) entry which is preliminary data.</text>
</comment>
<dbReference type="InterPro" id="IPR009056">
    <property type="entry name" value="Cyt_c-like_dom"/>
</dbReference>
<feature type="domain" description="Cytochrome c" evidence="7">
    <location>
        <begin position="45"/>
        <end position="124"/>
    </location>
</feature>
<dbReference type="RefSeq" id="WP_318595762.1">
    <property type="nucleotide sequence ID" value="NZ_JAWSTH010000006.1"/>
</dbReference>
<feature type="domain" description="Cytochrome c" evidence="7">
    <location>
        <begin position="137"/>
        <end position="216"/>
    </location>
</feature>
<evidence type="ECO:0000256" key="3">
    <source>
        <dbReference type="ARBA" id="ARBA00022723"/>
    </source>
</evidence>
<accession>A0ABU4HJL9</accession>
<evidence type="ECO:0000256" key="4">
    <source>
        <dbReference type="ARBA" id="ARBA00022982"/>
    </source>
</evidence>
<evidence type="ECO:0000259" key="7">
    <source>
        <dbReference type="PROSITE" id="PS51007"/>
    </source>
</evidence>
<evidence type="ECO:0000256" key="6">
    <source>
        <dbReference type="PROSITE-ProRule" id="PRU00433"/>
    </source>
</evidence>
<dbReference type="PROSITE" id="PS51257">
    <property type="entry name" value="PROKAR_LIPOPROTEIN"/>
    <property type="match status" value="1"/>
</dbReference>
<dbReference type="PANTHER" id="PTHR37823:SF1">
    <property type="entry name" value="CYTOCHROME C-553-LIKE"/>
    <property type="match status" value="1"/>
</dbReference>
<reference evidence="8 9" key="2">
    <citation type="submission" date="2023-10" db="EMBL/GenBank/DDBJ databases">
        <authorList>
            <person name="Han X.F."/>
        </authorList>
    </citation>
    <scope>NUCLEOTIDE SEQUENCE [LARGE SCALE GENOMIC DNA]</scope>
    <source>
        <strain evidence="8 9">KCTC 39840</strain>
    </source>
</reference>
<dbReference type="EMBL" id="JAWSTH010000006">
    <property type="protein sequence ID" value="MDW5593501.1"/>
    <property type="molecule type" value="Genomic_DNA"/>
</dbReference>
<evidence type="ECO:0000256" key="1">
    <source>
        <dbReference type="ARBA" id="ARBA00022448"/>
    </source>
</evidence>
<gene>
    <name evidence="8" type="ORF">R7226_04080</name>
</gene>
<proteinExistence type="predicted"/>
<sequence length="226" mass="24871">MPRLVSVLSVCVAVVLGAGCLWMLAGCGGSSSSDSEAKQDPVEARLISQGREIFGEKCQGCHAIEGRPRTFTTGEYGPSMDEVKPKGAFIAHMIDNGGGGMQSFADELTEVEKLAVKTYLLDVTGRHVPERSFGTPAQIAAGERAFRENCQGCHSIADYRSRRVYEWYGTHFDNVRISVERIQQMMDRGDWWMPGQYDKVPREVTDEIIAYIVATAGRGPDVYKAP</sequence>
<dbReference type="InterPro" id="IPR051811">
    <property type="entry name" value="Cytochrome_c550/c551-like"/>
</dbReference>
<keyword evidence="4" id="KW-0249">Electron transport</keyword>
<evidence type="ECO:0000313" key="8">
    <source>
        <dbReference type="EMBL" id="MDW5593501.1"/>
    </source>
</evidence>
<protein>
    <submittedName>
        <fullName evidence="8">Cytochrome c</fullName>
    </submittedName>
</protein>
<dbReference type="PANTHER" id="PTHR37823">
    <property type="entry name" value="CYTOCHROME C-553-LIKE"/>
    <property type="match status" value="1"/>
</dbReference>
<name>A0ABU4HJL9_9ACTN</name>
<reference evidence="9" key="1">
    <citation type="submission" date="2023-07" db="EMBL/GenBank/DDBJ databases">
        <title>Conexibacter stalactiti sp. nov., isolated from stalactites in a lava cave and emended description of the genus Conexibacter.</title>
        <authorList>
            <person name="Lee S.D."/>
        </authorList>
    </citation>
    <scope>NUCLEOTIDE SEQUENCE [LARGE SCALE GENOMIC DNA]</scope>
    <source>
        <strain evidence="9">KCTC 39840</strain>
    </source>
</reference>
<organism evidence="8 9">
    <name type="scientific">Conexibacter stalactiti</name>
    <dbReference type="NCBI Taxonomy" id="1940611"/>
    <lineage>
        <taxon>Bacteria</taxon>
        <taxon>Bacillati</taxon>
        <taxon>Actinomycetota</taxon>
        <taxon>Thermoleophilia</taxon>
        <taxon>Solirubrobacterales</taxon>
        <taxon>Conexibacteraceae</taxon>
        <taxon>Conexibacter</taxon>
    </lineage>
</organism>